<evidence type="ECO:0000313" key="3">
    <source>
        <dbReference type="Proteomes" id="UP001324115"/>
    </source>
</evidence>
<dbReference type="InterPro" id="IPR006580">
    <property type="entry name" value="Znf_TTF"/>
</dbReference>
<feature type="domain" description="TTF-type" evidence="1">
    <location>
        <begin position="62"/>
        <end position="162"/>
    </location>
</feature>
<accession>A0AAN7FSS2</accession>
<dbReference type="SMART" id="SM00597">
    <property type="entry name" value="ZnF_TTF"/>
    <property type="match status" value="1"/>
</dbReference>
<protein>
    <recommendedName>
        <fullName evidence="1">TTF-type domain-containing protein</fullName>
    </recommendedName>
</protein>
<dbReference type="PANTHER" id="PTHR45749:SF37">
    <property type="entry name" value="OS05G0311600 PROTEIN"/>
    <property type="match status" value="1"/>
</dbReference>
<evidence type="ECO:0000313" key="2">
    <source>
        <dbReference type="EMBL" id="KAK4595460.1"/>
    </source>
</evidence>
<name>A0AAN7FSS2_QUERU</name>
<dbReference type="EMBL" id="JAXUIC010000003">
    <property type="protein sequence ID" value="KAK4595460.1"/>
    <property type="molecule type" value="Genomic_DNA"/>
</dbReference>
<organism evidence="2 3">
    <name type="scientific">Quercus rubra</name>
    <name type="common">Northern red oak</name>
    <name type="synonym">Quercus borealis</name>
    <dbReference type="NCBI Taxonomy" id="3512"/>
    <lineage>
        <taxon>Eukaryota</taxon>
        <taxon>Viridiplantae</taxon>
        <taxon>Streptophyta</taxon>
        <taxon>Embryophyta</taxon>
        <taxon>Tracheophyta</taxon>
        <taxon>Spermatophyta</taxon>
        <taxon>Magnoliopsida</taxon>
        <taxon>eudicotyledons</taxon>
        <taxon>Gunneridae</taxon>
        <taxon>Pentapetalae</taxon>
        <taxon>rosids</taxon>
        <taxon>fabids</taxon>
        <taxon>Fagales</taxon>
        <taxon>Fagaceae</taxon>
        <taxon>Quercus</taxon>
    </lineage>
</organism>
<dbReference type="AlphaFoldDB" id="A0AAN7FSS2"/>
<dbReference type="Proteomes" id="UP001324115">
    <property type="component" value="Unassembled WGS sequence"/>
</dbReference>
<proteinExistence type="predicted"/>
<keyword evidence="3" id="KW-1185">Reference proteome</keyword>
<dbReference type="PANTHER" id="PTHR45749">
    <property type="match status" value="1"/>
</dbReference>
<sequence>MPDEQLSKCPKLQFEEIDRDPGSRKQICEFSINKQNEIRRAYLIKGPYQPKNIDYPYNDNTHRCRFQPSWFDSHKDWLEYSPLMDVIYCLPCYLFSKKPIGRPGSDAFISTGFNNWKKVKDGMNCPLIHHVGKEPNSTHKIAVKCCEDLKNYSQHIDKLIEKQTSKELENNQLRLKTSIECALMLHRMSRLNASALMDYKRLRKAYNMNTKSERGSE</sequence>
<reference evidence="2 3" key="1">
    <citation type="journal article" date="2023" name="G3 (Bethesda)">
        <title>A haplotype-resolved chromosome-scale genome for Quercus rubra L. provides insights into the genetics of adaptive traits for red oak species.</title>
        <authorList>
            <person name="Kapoor B."/>
            <person name="Jenkins J."/>
            <person name="Schmutz J."/>
            <person name="Zhebentyayeva T."/>
            <person name="Kuelheim C."/>
            <person name="Coggeshall M."/>
            <person name="Heim C."/>
            <person name="Lasky J.R."/>
            <person name="Leites L."/>
            <person name="Islam-Faridi N."/>
            <person name="Romero-Severson J."/>
            <person name="DeLeo V.L."/>
            <person name="Lucas S.M."/>
            <person name="Lazic D."/>
            <person name="Gailing O."/>
            <person name="Carlson J."/>
            <person name="Staton M."/>
        </authorList>
    </citation>
    <scope>NUCLEOTIDE SEQUENCE [LARGE SCALE GENOMIC DNA]</scope>
    <source>
        <strain evidence="2">Pseudo-F2</strain>
    </source>
</reference>
<evidence type="ECO:0000259" key="1">
    <source>
        <dbReference type="SMART" id="SM00597"/>
    </source>
</evidence>
<comment type="caution">
    <text evidence="2">The sequence shown here is derived from an EMBL/GenBank/DDBJ whole genome shotgun (WGS) entry which is preliminary data.</text>
</comment>
<gene>
    <name evidence="2" type="ORF">RGQ29_013786</name>
</gene>